<dbReference type="Proteomes" id="UP000784294">
    <property type="component" value="Unassembled WGS sequence"/>
</dbReference>
<comment type="caution">
    <text evidence="1">The sequence shown here is derived from an EMBL/GenBank/DDBJ whole genome shotgun (WGS) entry which is preliminary data.</text>
</comment>
<dbReference type="EMBL" id="CAAALY010127532">
    <property type="protein sequence ID" value="VEL31877.1"/>
    <property type="molecule type" value="Genomic_DNA"/>
</dbReference>
<evidence type="ECO:0000313" key="2">
    <source>
        <dbReference type="Proteomes" id="UP000784294"/>
    </source>
</evidence>
<evidence type="ECO:0000313" key="1">
    <source>
        <dbReference type="EMBL" id="VEL31877.1"/>
    </source>
</evidence>
<protein>
    <submittedName>
        <fullName evidence="1">Uncharacterized protein</fullName>
    </submittedName>
</protein>
<organism evidence="1 2">
    <name type="scientific">Protopolystoma xenopodis</name>
    <dbReference type="NCBI Taxonomy" id="117903"/>
    <lineage>
        <taxon>Eukaryota</taxon>
        <taxon>Metazoa</taxon>
        <taxon>Spiralia</taxon>
        <taxon>Lophotrochozoa</taxon>
        <taxon>Platyhelminthes</taxon>
        <taxon>Monogenea</taxon>
        <taxon>Polyopisthocotylea</taxon>
        <taxon>Polystomatidea</taxon>
        <taxon>Polystomatidae</taxon>
        <taxon>Protopolystoma</taxon>
    </lineage>
</organism>
<sequence>MKFIFIQSLIADSLELNKIPILTFTYRDVITNQDGHSYSPRLPSLPSNLKLAGNLAKSEAKIRGFKATIPPPVPKKPAHLTQVTKMNEMRTNITELSVNYRSSPARPTSGANFDVYSIEPIPCPKESAQLPLKKFSALPLPPRPGSVCGCDRPLDEACIYSLDEDNVYMDLCDIDENKADMLKDRIQGLEAGMKDGPKMPVVKERTEWLPASGEGRTNLKFNDNLVE</sequence>
<reference evidence="1" key="1">
    <citation type="submission" date="2018-11" db="EMBL/GenBank/DDBJ databases">
        <authorList>
            <consortium name="Pathogen Informatics"/>
        </authorList>
    </citation>
    <scope>NUCLEOTIDE SEQUENCE</scope>
</reference>
<proteinExistence type="predicted"/>
<name>A0A3S5CLY3_9PLAT</name>
<dbReference type="AlphaFoldDB" id="A0A3S5CLY3"/>
<gene>
    <name evidence="1" type="ORF">PXEA_LOCUS25317</name>
</gene>
<feature type="non-terminal residue" evidence="1">
    <location>
        <position position="1"/>
    </location>
</feature>
<keyword evidence="2" id="KW-1185">Reference proteome</keyword>
<accession>A0A3S5CLY3</accession>